<evidence type="ECO:0000313" key="2">
    <source>
        <dbReference type="Proteomes" id="UP000325315"/>
    </source>
</evidence>
<gene>
    <name evidence="1" type="ORF">EPI10_006210</name>
</gene>
<organism evidence="1 2">
    <name type="scientific">Gossypium australe</name>
    <dbReference type="NCBI Taxonomy" id="47621"/>
    <lineage>
        <taxon>Eukaryota</taxon>
        <taxon>Viridiplantae</taxon>
        <taxon>Streptophyta</taxon>
        <taxon>Embryophyta</taxon>
        <taxon>Tracheophyta</taxon>
        <taxon>Spermatophyta</taxon>
        <taxon>Magnoliopsida</taxon>
        <taxon>eudicotyledons</taxon>
        <taxon>Gunneridae</taxon>
        <taxon>Pentapetalae</taxon>
        <taxon>rosids</taxon>
        <taxon>malvids</taxon>
        <taxon>Malvales</taxon>
        <taxon>Malvaceae</taxon>
        <taxon>Malvoideae</taxon>
        <taxon>Gossypium</taxon>
    </lineage>
</organism>
<reference evidence="2" key="1">
    <citation type="journal article" date="2019" name="Plant Biotechnol. J.">
        <title>Genome sequencing of the Australian wild diploid species Gossypium australe highlights disease resistance and delayed gland morphogenesis.</title>
        <authorList>
            <person name="Cai Y."/>
            <person name="Cai X."/>
            <person name="Wang Q."/>
            <person name="Wang P."/>
            <person name="Zhang Y."/>
            <person name="Cai C."/>
            <person name="Xu Y."/>
            <person name="Wang K."/>
            <person name="Zhou Z."/>
            <person name="Wang C."/>
            <person name="Geng S."/>
            <person name="Li B."/>
            <person name="Dong Q."/>
            <person name="Hou Y."/>
            <person name="Wang H."/>
            <person name="Ai P."/>
            <person name="Liu Z."/>
            <person name="Yi F."/>
            <person name="Sun M."/>
            <person name="An G."/>
            <person name="Cheng J."/>
            <person name="Zhang Y."/>
            <person name="Shi Q."/>
            <person name="Xie Y."/>
            <person name="Shi X."/>
            <person name="Chang Y."/>
            <person name="Huang F."/>
            <person name="Chen Y."/>
            <person name="Hong S."/>
            <person name="Mi L."/>
            <person name="Sun Q."/>
            <person name="Zhang L."/>
            <person name="Zhou B."/>
            <person name="Peng R."/>
            <person name="Zhang X."/>
            <person name="Liu F."/>
        </authorList>
    </citation>
    <scope>NUCLEOTIDE SEQUENCE [LARGE SCALE GENOMIC DNA]</scope>
    <source>
        <strain evidence="2">cv. PA1801</strain>
    </source>
</reference>
<dbReference type="OrthoDB" id="998016at2759"/>
<dbReference type="SUPFAM" id="SSF56672">
    <property type="entry name" value="DNA/RNA polymerases"/>
    <property type="match status" value="1"/>
</dbReference>
<keyword evidence="2" id="KW-1185">Reference proteome</keyword>
<name>A0A5B6WRL9_9ROSI</name>
<proteinExistence type="predicted"/>
<accession>A0A5B6WRL9</accession>
<evidence type="ECO:0000313" key="1">
    <source>
        <dbReference type="EMBL" id="KAA3484103.1"/>
    </source>
</evidence>
<dbReference type="InterPro" id="IPR043502">
    <property type="entry name" value="DNA/RNA_pol_sf"/>
</dbReference>
<dbReference type="PANTHER" id="PTHR11439">
    <property type="entry name" value="GAG-POL-RELATED RETROTRANSPOSON"/>
    <property type="match status" value="1"/>
</dbReference>
<dbReference type="AlphaFoldDB" id="A0A5B6WRL9"/>
<protein>
    <submittedName>
        <fullName evidence="1">Retrovirus-related pol polyprotein from transposon tnt 1-94</fullName>
    </submittedName>
</protein>
<comment type="caution">
    <text evidence="1">The sequence shown here is derived from an EMBL/GenBank/DDBJ whole genome shotgun (WGS) entry which is preliminary data.</text>
</comment>
<sequence>MPNHVCKLTKTIYGLKQAPQQWYKELTKHTPMSSTQVLSLHDWTNLTDAIECRRVLGKLQYLTFTQPDICFSVNKLSMLMHDPTETHWKAVKRLLRYLHYKLWISMSNRLDFNLYMYNNADWAGDSNDHASTVGYILYYGTSPISWSSGKQSTVALSSIEVEYREVATAASEAR</sequence>
<dbReference type="PANTHER" id="PTHR11439:SF463">
    <property type="entry name" value="REVERSE TRANSCRIPTASE TY1_COPIA-TYPE DOMAIN-CONTAINING PROTEIN"/>
    <property type="match status" value="1"/>
</dbReference>
<dbReference type="EMBL" id="SMMG02000002">
    <property type="protein sequence ID" value="KAA3484103.1"/>
    <property type="molecule type" value="Genomic_DNA"/>
</dbReference>
<dbReference type="CDD" id="cd09272">
    <property type="entry name" value="RNase_HI_RT_Ty1"/>
    <property type="match status" value="1"/>
</dbReference>
<dbReference type="Proteomes" id="UP000325315">
    <property type="component" value="Unassembled WGS sequence"/>
</dbReference>